<proteinExistence type="predicted"/>
<dbReference type="GeneID" id="33565668"/>
<reference evidence="1 2" key="1">
    <citation type="submission" date="2016-07" db="EMBL/GenBank/DDBJ databases">
        <title>Pervasive Adenine N6-methylation of Active Genes in Fungi.</title>
        <authorList>
            <consortium name="DOE Joint Genome Institute"/>
            <person name="Mondo S.J."/>
            <person name="Dannebaum R.O."/>
            <person name="Kuo R.C."/>
            <person name="Labutti K."/>
            <person name="Haridas S."/>
            <person name="Kuo A."/>
            <person name="Salamov A."/>
            <person name="Ahrendt S.R."/>
            <person name="Lipzen A."/>
            <person name="Sullivan W."/>
            <person name="Andreopoulos W.B."/>
            <person name="Clum A."/>
            <person name="Lindquist E."/>
            <person name="Daum C."/>
            <person name="Ramamoorthy G.K."/>
            <person name="Gryganskyi A."/>
            <person name="Culley D."/>
            <person name="Magnuson J.K."/>
            <person name="James T.Y."/>
            <person name="O'Malley M.A."/>
            <person name="Stajich J.E."/>
            <person name="Spatafora J.W."/>
            <person name="Visel A."/>
            <person name="Grigoriev I.V."/>
        </authorList>
    </citation>
    <scope>NUCLEOTIDE SEQUENCE [LARGE SCALE GENOMIC DNA]</scope>
    <source>
        <strain evidence="1 2">NRRL 3116</strain>
    </source>
</reference>
<dbReference type="GO" id="GO:0046933">
    <property type="term" value="F:proton-transporting ATP synthase activity, rotational mechanism"/>
    <property type="evidence" value="ECO:0007669"/>
    <property type="project" value="TreeGrafter"/>
</dbReference>
<dbReference type="FunCoup" id="A0A1Y2GQL1">
    <property type="interactions" value="72"/>
</dbReference>
<dbReference type="InParanoid" id="A0A1Y2GQL1"/>
<dbReference type="RefSeq" id="XP_021882312.1">
    <property type="nucleotide sequence ID" value="XM_022023824.1"/>
</dbReference>
<evidence type="ECO:0000313" key="2">
    <source>
        <dbReference type="Proteomes" id="UP000193648"/>
    </source>
</evidence>
<protein>
    <submittedName>
        <fullName evidence="1">Mitochondrial F1-F0 ATP synthase subunit F of fungi-domain-containing protein</fullName>
    </submittedName>
</protein>
<comment type="caution">
    <text evidence="1">The sequence shown here is derived from an EMBL/GenBank/DDBJ whole genome shotgun (WGS) entry which is preliminary data.</text>
</comment>
<gene>
    <name evidence="1" type="ORF">BCR41DRAFT_351606</name>
</gene>
<sequence length="104" mass="11334">MNFGTVARRAYSTSRAAIPPTIGSTKAIGSPKDSARMAKVVNFYKGLPNGPAPASRSSGYQARYFDGKNSSMTPVFQTIAAVFALSYTIDYQFHLKHHKNVAHH</sequence>
<dbReference type="Proteomes" id="UP000193648">
    <property type="component" value="Unassembled WGS sequence"/>
</dbReference>
<keyword evidence="2" id="KW-1185">Reference proteome</keyword>
<dbReference type="PANTHER" id="PTHR28161">
    <property type="entry name" value="ATP SYNTHASE SUBUNIT F, MITOCHONDRIAL"/>
    <property type="match status" value="1"/>
</dbReference>
<dbReference type="InterPro" id="IPR019727">
    <property type="entry name" value="ATP_synth_F0_fsu_mt_fun"/>
</dbReference>
<dbReference type="STRING" id="64571.A0A1Y2GQL1"/>
<dbReference type="OrthoDB" id="5561579at2759"/>
<dbReference type="PANTHER" id="PTHR28161:SF1">
    <property type="entry name" value="ATP SYNTHASE SUBUNIT F, MITOCHONDRIAL"/>
    <property type="match status" value="1"/>
</dbReference>
<accession>A0A1Y2GQL1</accession>
<evidence type="ECO:0000313" key="1">
    <source>
        <dbReference type="EMBL" id="ORZ19144.1"/>
    </source>
</evidence>
<dbReference type="EMBL" id="MCFF01000014">
    <property type="protein sequence ID" value="ORZ19144.1"/>
    <property type="molecule type" value="Genomic_DNA"/>
</dbReference>
<organism evidence="1 2">
    <name type="scientific">Lobosporangium transversale</name>
    <dbReference type="NCBI Taxonomy" id="64571"/>
    <lineage>
        <taxon>Eukaryota</taxon>
        <taxon>Fungi</taxon>
        <taxon>Fungi incertae sedis</taxon>
        <taxon>Mucoromycota</taxon>
        <taxon>Mortierellomycotina</taxon>
        <taxon>Mortierellomycetes</taxon>
        <taxon>Mortierellales</taxon>
        <taxon>Mortierellaceae</taxon>
        <taxon>Lobosporangium</taxon>
    </lineage>
</organism>
<dbReference type="Pfam" id="PF10791">
    <property type="entry name" value="F1F0-ATPsyn_F"/>
    <property type="match status" value="1"/>
</dbReference>
<name>A0A1Y2GQL1_9FUNG</name>
<dbReference type="AlphaFoldDB" id="A0A1Y2GQL1"/>